<sequence length="154" mass="17701">MTSFASRSPYQVEASGQHNQFQPNQVWVEDLQQDYLVLGFMISKELQLGPPVYEEFSHFYWIMTTWTIAMGGDPFCLSKECLEKVAQTISFLARPGESFLLLLTGEVQRERAAELLGMHPCCFRPQHSNKLGNEFRLFTNYDPGTRLGGWDKQL</sequence>
<dbReference type="InterPro" id="IPR041370">
    <property type="entry name" value="Mlase_EEF1AKMT1/ZCCHC4"/>
</dbReference>
<evidence type="ECO:0000256" key="3">
    <source>
        <dbReference type="ARBA" id="ARBA00022603"/>
    </source>
</evidence>
<dbReference type="GO" id="GO:0005737">
    <property type="term" value="C:cytoplasm"/>
    <property type="evidence" value="ECO:0007669"/>
    <property type="project" value="UniProtKB-SubCell"/>
</dbReference>
<evidence type="ECO:0000256" key="1">
    <source>
        <dbReference type="ARBA" id="ARBA00004496"/>
    </source>
</evidence>
<evidence type="ECO:0000313" key="5">
    <source>
        <dbReference type="EMBL" id="RVW96449.1"/>
    </source>
</evidence>
<dbReference type="GO" id="GO:0032259">
    <property type="term" value="P:methylation"/>
    <property type="evidence" value="ECO:0007669"/>
    <property type="project" value="UniProtKB-KW"/>
</dbReference>
<dbReference type="GO" id="GO:0016279">
    <property type="term" value="F:protein-lysine N-methyltransferase activity"/>
    <property type="evidence" value="ECO:0007669"/>
    <property type="project" value="InterPro"/>
</dbReference>
<evidence type="ECO:0000256" key="2">
    <source>
        <dbReference type="ARBA" id="ARBA00022490"/>
    </source>
</evidence>
<dbReference type="InterPro" id="IPR019369">
    <property type="entry name" value="Efm5/EEF1AKMT1"/>
</dbReference>
<keyword evidence="3 5" id="KW-0489">Methyltransferase</keyword>
<dbReference type="Pfam" id="PF10237">
    <property type="entry name" value="N6-adenineMlase"/>
    <property type="match status" value="1"/>
</dbReference>
<name>A0A438IIA7_VITVI</name>
<organism evidence="5 6">
    <name type="scientific">Vitis vinifera</name>
    <name type="common">Grape</name>
    <dbReference type="NCBI Taxonomy" id="29760"/>
    <lineage>
        <taxon>Eukaryota</taxon>
        <taxon>Viridiplantae</taxon>
        <taxon>Streptophyta</taxon>
        <taxon>Embryophyta</taxon>
        <taxon>Tracheophyta</taxon>
        <taxon>Spermatophyta</taxon>
        <taxon>Magnoliopsida</taxon>
        <taxon>eudicotyledons</taxon>
        <taxon>Gunneridae</taxon>
        <taxon>Pentapetalae</taxon>
        <taxon>rosids</taxon>
        <taxon>Vitales</taxon>
        <taxon>Vitaceae</taxon>
        <taxon>Viteae</taxon>
        <taxon>Vitis</taxon>
    </lineage>
</organism>
<proteinExistence type="predicted"/>
<keyword evidence="2" id="KW-0963">Cytoplasm</keyword>
<gene>
    <name evidence="5" type="primary">Eef1akmt1_1</name>
    <name evidence="5" type="ORF">CK203_029673</name>
</gene>
<comment type="caution">
    <text evidence="5">The sequence shown here is derived from an EMBL/GenBank/DDBJ whole genome shotgun (WGS) entry which is preliminary data.</text>
</comment>
<accession>A0A438IIA7</accession>
<comment type="subcellular location">
    <subcellularLocation>
        <location evidence="1">Cytoplasm</location>
    </subcellularLocation>
</comment>
<keyword evidence="4 5" id="KW-0808">Transferase</keyword>
<dbReference type="Proteomes" id="UP000288805">
    <property type="component" value="Unassembled WGS sequence"/>
</dbReference>
<protein>
    <submittedName>
        <fullName evidence="5">EEF1A lysine methyltransferase 1</fullName>
    </submittedName>
</protein>
<dbReference type="AlphaFoldDB" id="A0A438IIA7"/>
<reference evidence="5 6" key="1">
    <citation type="journal article" date="2018" name="PLoS Genet.">
        <title>Population sequencing reveals clonal diversity and ancestral inbreeding in the grapevine cultivar Chardonnay.</title>
        <authorList>
            <person name="Roach M.J."/>
            <person name="Johnson D.L."/>
            <person name="Bohlmann J."/>
            <person name="van Vuuren H.J."/>
            <person name="Jones S.J."/>
            <person name="Pretorius I.S."/>
            <person name="Schmidt S.A."/>
            <person name="Borneman A.R."/>
        </authorList>
    </citation>
    <scope>NUCLEOTIDE SEQUENCE [LARGE SCALE GENOMIC DNA]</scope>
    <source>
        <strain evidence="6">cv. Chardonnay</strain>
        <tissue evidence="5">Leaf</tissue>
    </source>
</reference>
<dbReference type="EMBL" id="QGNW01000107">
    <property type="protein sequence ID" value="RVW96449.1"/>
    <property type="molecule type" value="Genomic_DNA"/>
</dbReference>
<dbReference type="PANTHER" id="PTHR13200">
    <property type="entry name" value="EEF1A LYSINE METHYLTRANSFERASE 1"/>
    <property type="match status" value="1"/>
</dbReference>
<dbReference type="PANTHER" id="PTHR13200:SF0">
    <property type="entry name" value="EEF1A LYSINE METHYLTRANSFERASE 1"/>
    <property type="match status" value="1"/>
</dbReference>
<evidence type="ECO:0000313" key="6">
    <source>
        <dbReference type="Proteomes" id="UP000288805"/>
    </source>
</evidence>
<evidence type="ECO:0000256" key="4">
    <source>
        <dbReference type="ARBA" id="ARBA00022679"/>
    </source>
</evidence>